<dbReference type="PANTHER" id="PTHR43820">
    <property type="entry name" value="HIGH-AFFINITY BRANCHED-CHAIN AMINO ACID TRANSPORT ATP-BINDING PROTEIN LIVF"/>
    <property type="match status" value="1"/>
</dbReference>
<name>A0A0F7JY98_9GAMM</name>
<dbReference type="Gene3D" id="3.40.50.300">
    <property type="entry name" value="P-loop containing nucleotide triphosphate hydrolases"/>
    <property type="match status" value="1"/>
</dbReference>
<keyword evidence="5 6" id="KW-0029">Amino-acid transport</keyword>
<dbReference type="GO" id="GO:0015807">
    <property type="term" value="P:L-amino acid transport"/>
    <property type="evidence" value="ECO:0007669"/>
    <property type="project" value="TreeGrafter"/>
</dbReference>
<evidence type="ECO:0000256" key="1">
    <source>
        <dbReference type="ARBA" id="ARBA00005417"/>
    </source>
</evidence>
<sequence>MPSEALLQVTELTAHYGPIQALHGISLEVKPGELVAMVGANGAGKTTLLHTLSNVHKASGGSVIFDGQEITRTAPHKIVQAGICHIPEGRQVFAPLSVEDNLLLGSFTRRKEKAWVAEELERIYQLFPILQEKRRQAAGTLSGGQQQMLAMGRALLGRPKLLLLDEPSMGLAPLLVAEIFRVVRELNERGVTILLVEQNAKAALGIADRGYVLETGRVVLSAAADELLADEAVQKAYLGH</sequence>
<dbReference type="InterPro" id="IPR017871">
    <property type="entry name" value="ABC_transporter-like_CS"/>
</dbReference>
<dbReference type="RefSeq" id="WP_046859607.1">
    <property type="nucleotide sequence ID" value="NZ_CP011412.1"/>
</dbReference>
<evidence type="ECO:0000256" key="4">
    <source>
        <dbReference type="ARBA" id="ARBA00022840"/>
    </source>
</evidence>
<proteinExistence type="inferred from homology"/>
<evidence type="ECO:0000256" key="5">
    <source>
        <dbReference type="ARBA" id="ARBA00022970"/>
    </source>
</evidence>
<dbReference type="InterPro" id="IPR003593">
    <property type="entry name" value="AAA+_ATPase"/>
</dbReference>
<dbReference type="PROSITE" id="PS00211">
    <property type="entry name" value="ABC_TRANSPORTER_1"/>
    <property type="match status" value="1"/>
</dbReference>
<keyword evidence="9" id="KW-1185">Reference proteome</keyword>
<dbReference type="EMBL" id="CP011412">
    <property type="protein sequence ID" value="AKH20677.1"/>
    <property type="molecule type" value="Genomic_DNA"/>
</dbReference>
<evidence type="ECO:0000313" key="8">
    <source>
        <dbReference type="EMBL" id="AKH20677.1"/>
    </source>
</evidence>
<reference evidence="8 9" key="1">
    <citation type="journal article" date="2015" name="Genome Announc.">
        <title>Complete Genome Sequence of Sedimenticola thiotaurini Strain SIP-G1, a Polyphosphate- and Polyhydroxyalkanoate-Accumulating Sulfur-Oxidizing Gammaproteobacterium Isolated from Salt Marsh Sediments.</title>
        <authorList>
            <person name="Flood B.E."/>
            <person name="Jones D.S."/>
            <person name="Bailey J.V."/>
        </authorList>
    </citation>
    <scope>NUCLEOTIDE SEQUENCE [LARGE SCALE GENOMIC DNA]</scope>
    <source>
        <strain evidence="8 9">SIP-G1</strain>
    </source>
</reference>
<dbReference type="InterPro" id="IPR003439">
    <property type="entry name" value="ABC_transporter-like_ATP-bd"/>
</dbReference>
<dbReference type="GO" id="GO:0005524">
    <property type="term" value="F:ATP binding"/>
    <property type="evidence" value="ECO:0007669"/>
    <property type="project" value="UniProtKB-UniRule"/>
</dbReference>
<keyword evidence="2 6" id="KW-0813">Transport</keyword>
<protein>
    <recommendedName>
        <fullName evidence="6">High-affinity branched-chain amino acid transport ATP-binding protein</fullName>
    </recommendedName>
</protein>
<organism evidence="8 9">
    <name type="scientific">Sedimenticola thiotaurini</name>
    <dbReference type="NCBI Taxonomy" id="1543721"/>
    <lineage>
        <taxon>Bacteria</taxon>
        <taxon>Pseudomonadati</taxon>
        <taxon>Pseudomonadota</taxon>
        <taxon>Gammaproteobacteria</taxon>
        <taxon>Chromatiales</taxon>
        <taxon>Sedimenticolaceae</taxon>
        <taxon>Sedimenticola</taxon>
    </lineage>
</organism>
<dbReference type="SMART" id="SM00382">
    <property type="entry name" value="AAA"/>
    <property type="match status" value="1"/>
</dbReference>
<dbReference type="PIRSF" id="PIRSF039137">
    <property type="entry name" value="ABC_branched_ATPase"/>
    <property type="match status" value="1"/>
</dbReference>
<dbReference type="Pfam" id="PF00005">
    <property type="entry name" value="ABC_tran"/>
    <property type="match status" value="1"/>
</dbReference>
<dbReference type="CDD" id="cd03224">
    <property type="entry name" value="ABC_TM1139_LivF_branched"/>
    <property type="match status" value="1"/>
</dbReference>
<dbReference type="KEGG" id="seds:AAY24_10250"/>
<gene>
    <name evidence="8" type="ORF">AAY24_10250</name>
</gene>
<comment type="similarity">
    <text evidence="1 6">Belongs to the ABC transporter superfamily.</text>
</comment>
<evidence type="ECO:0000256" key="6">
    <source>
        <dbReference type="PIRNR" id="PIRNR039137"/>
    </source>
</evidence>
<dbReference type="PATRIC" id="fig|1543721.4.peg.2127"/>
<dbReference type="PROSITE" id="PS50893">
    <property type="entry name" value="ABC_TRANSPORTER_2"/>
    <property type="match status" value="1"/>
</dbReference>
<evidence type="ECO:0000313" key="9">
    <source>
        <dbReference type="Proteomes" id="UP000034410"/>
    </source>
</evidence>
<keyword evidence="4 6" id="KW-0067">ATP-binding</keyword>
<dbReference type="GO" id="GO:0016887">
    <property type="term" value="F:ATP hydrolysis activity"/>
    <property type="evidence" value="ECO:0007669"/>
    <property type="project" value="InterPro"/>
</dbReference>
<accession>A0A0F7JY98</accession>
<keyword evidence="3 6" id="KW-0547">Nucleotide-binding</keyword>
<dbReference type="PANTHER" id="PTHR43820:SF3">
    <property type="entry name" value="BRANCHED-CHAIN AMINO ACID TRANSPORT SYSTEM,ATP-BINDING PROTEIN"/>
    <property type="match status" value="1"/>
</dbReference>
<dbReference type="AlphaFoldDB" id="A0A0F7JY98"/>
<dbReference type="Proteomes" id="UP000034410">
    <property type="component" value="Chromosome"/>
</dbReference>
<dbReference type="InterPro" id="IPR030660">
    <property type="entry name" value="ABC_branched_ATPase_LivF/BraG"/>
</dbReference>
<evidence type="ECO:0000259" key="7">
    <source>
        <dbReference type="PROSITE" id="PS50893"/>
    </source>
</evidence>
<evidence type="ECO:0000256" key="3">
    <source>
        <dbReference type="ARBA" id="ARBA00022741"/>
    </source>
</evidence>
<dbReference type="SUPFAM" id="SSF52540">
    <property type="entry name" value="P-loop containing nucleoside triphosphate hydrolases"/>
    <property type="match status" value="1"/>
</dbReference>
<dbReference type="OrthoDB" id="9776369at2"/>
<dbReference type="GO" id="GO:0015658">
    <property type="term" value="F:branched-chain amino acid transmembrane transporter activity"/>
    <property type="evidence" value="ECO:0007669"/>
    <property type="project" value="UniProtKB-UniRule"/>
</dbReference>
<dbReference type="InterPro" id="IPR052156">
    <property type="entry name" value="BCAA_Transport_ATP-bd_LivF"/>
</dbReference>
<feature type="domain" description="ABC transporter" evidence="7">
    <location>
        <begin position="7"/>
        <end position="240"/>
    </location>
</feature>
<evidence type="ECO:0000256" key="2">
    <source>
        <dbReference type="ARBA" id="ARBA00022448"/>
    </source>
</evidence>
<dbReference type="InterPro" id="IPR027417">
    <property type="entry name" value="P-loop_NTPase"/>
</dbReference>